<reference evidence="1" key="1">
    <citation type="submission" date="2019-11" db="EMBL/GenBank/DDBJ databases">
        <authorList>
            <person name="Feng L."/>
        </authorList>
    </citation>
    <scope>NUCLEOTIDE SEQUENCE</scope>
    <source>
        <strain evidence="1">AcaccaeLFYP115</strain>
    </source>
</reference>
<gene>
    <name evidence="1" type="ORF">ACLFYP115_01478</name>
</gene>
<evidence type="ECO:0000313" key="1">
    <source>
        <dbReference type="EMBL" id="VYT05800.1"/>
    </source>
</evidence>
<name>A0A6N2TJ90_9FIRM</name>
<dbReference type="Pfam" id="PF08863">
    <property type="entry name" value="YolD"/>
    <property type="match status" value="1"/>
</dbReference>
<dbReference type="EMBL" id="CACRSQ010000003">
    <property type="protein sequence ID" value="VYT05800.1"/>
    <property type="molecule type" value="Genomic_DNA"/>
</dbReference>
<proteinExistence type="predicted"/>
<dbReference type="InterPro" id="IPR014962">
    <property type="entry name" value="YolD"/>
</dbReference>
<dbReference type="RefSeq" id="WP_006567136.1">
    <property type="nucleotide sequence ID" value="NZ_BAABZP010000001.1"/>
</dbReference>
<accession>A0A6N2TJ90</accession>
<evidence type="ECO:0008006" key="2">
    <source>
        <dbReference type="Google" id="ProtNLM"/>
    </source>
</evidence>
<organism evidence="1">
    <name type="scientific">Anaerostipes caccae</name>
    <dbReference type="NCBI Taxonomy" id="105841"/>
    <lineage>
        <taxon>Bacteria</taxon>
        <taxon>Bacillati</taxon>
        <taxon>Bacillota</taxon>
        <taxon>Clostridia</taxon>
        <taxon>Lachnospirales</taxon>
        <taxon>Lachnospiraceae</taxon>
        <taxon>Anaerostipes</taxon>
    </lineage>
</organism>
<protein>
    <recommendedName>
        <fullName evidence="2">YolD-like protein</fullName>
    </recommendedName>
</protein>
<sequence>MKADRARQFLPFAALRGFDGMLREIEKQSVPKKELTEEELRLLNEKIKLIGKGSNVCIVHYEKSAYTETKGTVSFIDPVFRRIFVGEKSIFFDNIQSISDQ</sequence>
<dbReference type="AlphaFoldDB" id="A0A6N2TJ90"/>